<dbReference type="Proteomes" id="UP000449678">
    <property type="component" value="Unassembled WGS sequence"/>
</dbReference>
<evidence type="ECO:0000313" key="1">
    <source>
        <dbReference type="EMBL" id="MYM37248.1"/>
    </source>
</evidence>
<protein>
    <submittedName>
        <fullName evidence="1">Uncharacterized protein</fullName>
    </submittedName>
</protein>
<proteinExistence type="predicted"/>
<accession>A0ABW9VCS6</accession>
<evidence type="ECO:0000313" key="2">
    <source>
        <dbReference type="Proteomes" id="UP000449678"/>
    </source>
</evidence>
<organism evidence="1 2">
    <name type="scientific">Duganella lactea</name>
    <dbReference type="NCBI Taxonomy" id="2692173"/>
    <lineage>
        <taxon>Bacteria</taxon>
        <taxon>Pseudomonadati</taxon>
        <taxon>Pseudomonadota</taxon>
        <taxon>Betaproteobacteria</taxon>
        <taxon>Burkholderiales</taxon>
        <taxon>Oxalobacteraceae</taxon>
        <taxon>Telluria group</taxon>
        <taxon>Duganella</taxon>
    </lineage>
</organism>
<gene>
    <name evidence="1" type="ORF">GTP38_23255</name>
</gene>
<keyword evidence="2" id="KW-1185">Reference proteome</keyword>
<dbReference type="RefSeq" id="WP_160992591.1">
    <property type="nucleotide sequence ID" value="NZ_WWCO01000025.1"/>
</dbReference>
<reference evidence="1 2" key="1">
    <citation type="submission" date="2019-12" db="EMBL/GenBank/DDBJ databases">
        <title>Novel species isolated from a subtropical stream in China.</title>
        <authorList>
            <person name="Lu H."/>
        </authorList>
    </citation>
    <scope>NUCLEOTIDE SEQUENCE [LARGE SCALE GENOMIC DNA]</scope>
    <source>
        <strain evidence="1 2">FT94W</strain>
    </source>
</reference>
<name>A0ABW9VCS6_9BURK</name>
<dbReference type="EMBL" id="WWCO01000025">
    <property type="protein sequence ID" value="MYM37248.1"/>
    <property type="molecule type" value="Genomic_DNA"/>
</dbReference>
<sequence length="206" mass="22747">MVAIAVVDSVLEVDGVVMVEVAKPFTPCVRAGRPVMGASPAQREFAARMENWRRVVNGPGGGGASAAVCAAWAKWYVALRTSEAPPHVDLLDEKLGPVQPMVSPDILDAWLIEEAWRKLGDFNDRMAVKCRYVFGFDEARTRTKLRGIRGPHVRLVIARAENNLQTILKKLDDRNTIRSTTCPPVCSVPTVDTTLPDWRRSRVSKA</sequence>
<comment type="caution">
    <text evidence="1">The sequence shown here is derived from an EMBL/GenBank/DDBJ whole genome shotgun (WGS) entry which is preliminary data.</text>
</comment>